<keyword evidence="3" id="KW-1185">Reference proteome</keyword>
<evidence type="ECO:0000313" key="2">
    <source>
        <dbReference type="EMBL" id="KAB0574237.1"/>
    </source>
</evidence>
<protein>
    <submittedName>
        <fullName evidence="2">HDOD domain-containing protein</fullName>
    </submittedName>
</protein>
<dbReference type="EMBL" id="VZPB01000078">
    <property type="protein sequence ID" value="KAB0574237.1"/>
    <property type="molecule type" value="Genomic_DNA"/>
</dbReference>
<sequence length="278" mass="31223">MSSAPSPSCYPSDLGSWVRYFQLVEIPVLPHTAAVLEELRQMQDDVDARMLADELMSDPLMTLKVLAYTATVQRHRRNNDAETLREALVLTGITPFFATFGPQPTVDMHLEGQPEALAGLQAVLDRADRASRFALAFALHRRDHDAAVIYLAALLHDFAEMLLWLNAPTLALQMKLQQQADRTLRSSTVQRQCLHVTLGEVQQALMQTWHLPELLVHITDDRKENDPQVRNVLLAVRLARHTSLGWDNPAVPDDVSDIARLLTMAPEATLNWLKELDG</sequence>
<evidence type="ECO:0000259" key="1">
    <source>
        <dbReference type="PROSITE" id="PS51833"/>
    </source>
</evidence>
<organism evidence="2 3">
    <name type="scientific">Ideonella dechloratans</name>
    <dbReference type="NCBI Taxonomy" id="36863"/>
    <lineage>
        <taxon>Bacteria</taxon>
        <taxon>Pseudomonadati</taxon>
        <taxon>Pseudomonadota</taxon>
        <taxon>Betaproteobacteria</taxon>
        <taxon>Burkholderiales</taxon>
        <taxon>Sphaerotilaceae</taxon>
        <taxon>Ideonella</taxon>
    </lineage>
</organism>
<dbReference type="OrthoDB" id="9126875at2"/>
<reference evidence="2 3" key="1">
    <citation type="submission" date="2019-09" db="EMBL/GenBank/DDBJ databases">
        <title>Draft genome sequences of 48 bacterial type strains from the CCUG.</title>
        <authorList>
            <person name="Tunovic T."/>
            <person name="Pineiro-Iglesias B."/>
            <person name="Unosson C."/>
            <person name="Inganas E."/>
            <person name="Ohlen M."/>
            <person name="Cardew S."/>
            <person name="Jensie-Markopoulos S."/>
            <person name="Salva-Serra F."/>
            <person name="Jaen-Luchoro D."/>
            <person name="Karlsson R."/>
            <person name="Svensson-Stadler L."/>
            <person name="Chun J."/>
            <person name="Moore E."/>
        </authorList>
    </citation>
    <scope>NUCLEOTIDE SEQUENCE [LARGE SCALE GENOMIC DNA]</scope>
    <source>
        <strain evidence="2 3">CCUG 30977</strain>
    </source>
</reference>
<dbReference type="RefSeq" id="WP_151125807.1">
    <property type="nucleotide sequence ID" value="NZ_CP088081.1"/>
</dbReference>
<dbReference type="InterPro" id="IPR013976">
    <property type="entry name" value="HDOD"/>
</dbReference>
<proteinExistence type="predicted"/>
<accession>A0A643F6S8</accession>
<dbReference type="PANTHER" id="PTHR33525">
    <property type="match status" value="1"/>
</dbReference>
<dbReference type="PROSITE" id="PS51833">
    <property type="entry name" value="HDOD"/>
    <property type="match status" value="1"/>
</dbReference>
<evidence type="ECO:0000313" key="3">
    <source>
        <dbReference type="Proteomes" id="UP000430120"/>
    </source>
</evidence>
<name>A0A643F6S8_IDEDE</name>
<dbReference type="Gene3D" id="1.10.3210.10">
    <property type="entry name" value="Hypothetical protein af1432"/>
    <property type="match status" value="1"/>
</dbReference>
<dbReference type="AlphaFoldDB" id="A0A643F6S8"/>
<dbReference type="PANTHER" id="PTHR33525:SF3">
    <property type="entry name" value="RIBONUCLEASE Y"/>
    <property type="match status" value="1"/>
</dbReference>
<dbReference type="Proteomes" id="UP000430120">
    <property type="component" value="Unassembled WGS sequence"/>
</dbReference>
<dbReference type="Pfam" id="PF08668">
    <property type="entry name" value="HDOD"/>
    <property type="match status" value="1"/>
</dbReference>
<dbReference type="SUPFAM" id="SSF109604">
    <property type="entry name" value="HD-domain/PDEase-like"/>
    <property type="match status" value="1"/>
</dbReference>
<dbReference type="InterPro" id="IPR052340">
    <property type="entry name" value="RNase_Y/CdgJ"/>
</dbReference>
<gene>
    <name evidence="2" type="ORF">F7Q92_19845</name>
</gene>
<feature type="domain" description="HDOD" evidence="1">
    <location>
        <begin position="26"/>
        <end position="225"/>
    </location>
</feature>
<comment type="caution">
    <text evidence="2">The sequence shown here is derived from an EMBL/GenBank/DDBJ whole genome shotgun (WGS) entry which is preliminary data.</text>
</comment>